<comment type="similarity">
    <text evidence="1">Belongs to the DNA polymerase type-Y family.</text>
</comment>
<evidence type="ECO:0000256" key="2">
    <source>
        <dbReference type="ARBA" id="ARBA00022763"/>
    </source>
</evidence>
<reference evidence="4 5" key="1">
    <citation type="submission" date="2020-10" db="EMBL/GenBank/DDBJ databases">
        <title>Ca. Dormibacterota MAGs.</title>
        <authorList>
            <person name="Montgomery K."/>
        </authorList>
    </citation>
    <scope>NUCLEOTIDE SEQUENCE [LARGE SCALE GENOMIC DNA]</scope>
    <source>
        <strain evidence="4">SC8811_S16_3</strain>
    </source>
</reference>
<evidence type="ECO:0000313" key="4">
    <source>
        <dbReference type="EMBL" id="MBJ7603640.1"/>
    </source>
</evidence>
<dbReference type="PANTHER" id="PTHR35369:SF2">
    <property type="entry name" value="BLR3025 PROTEIN"/>
    <property type="match status" value="1"/>
</dbReference>
<comment type="caution">
    <text evidence="4">The sequence shown here is derived from an EMBL/GenBank/DDBJ whole genome shotgun (WGS) entry which is preliminary data.</text>
</comment>
<name>A0A934KF76_9BACT</name>
<evidence type="ECO:0000313" key="5">
    <source>
        <dbReference type="Proteomes" id="UP000620075"/>
    </source>
</evidence>
<dbReference type="InterPro" id="IPR050356">
    <property type="entry name" value="SulA_CellDiv_inhibitor"/>
</dbReference>
<evidence type="ECO:0000256" key="1">
    <source>
        <dbReference type="ARBA" id="ARBA00010945"/>
    </source>
</evidence>
<protein>
    <recommendedName>
        <fullName evidence="3">UmuC domain-containing protein</fullName>
    </recommendedName>
</protein>
<dbReference type="Proteomes" id="UP000620075">
    <property type="component" value="Unassembled WGS sequence"/>
</dbReference>
<dbReference type="Pfam" id="PF00817">
    <property type="entry name" value="IMS"/>
    <property type="match status" value="1"/>
</dbReference>
<dbReference type="GO" id="GO:0006281">
    <property type="term" value="P:DNA repair"/>
    <property type="evidence" value="ECO:0007669"/>
    <property type="project" value="InterPro"/>
</dbReference>
<dbReference type="InterPro" id="IPR001126">
    <property type="entry name" value="UmuC"/>
</dbReference>
<proteinExistence type="inferred from homology"/>
<dbReference type="RefSeq" id="WP_338179992.1">
    <property type="nucleotide sequence ID" value="NZ_JAEKNQ010000040.1"/>
</dbReference>
<accession>A0A934KF76</accession>
<gene>
    <name evidence="4" type="ORF">JF888_10690</name>
</gene>
<dbReference type="AlphaFoldDB" id="A0A934KF76"/>
<dbReference type="InterPro" id="IPR043502">
    <property type="entry name" value="DNA/RNA_pol_sf"/>
</dbReference>
<feature type="domain" description="UmuC" evidence="3">
    <location>
        <begin position="6"/>
        <end position="90"/>
    </location>
</feature>
<dbReference type="Gene3D" id="3.40.1170.60">
    <property type="match status" value="1"/>
</dbReference>
<dbReference type="InterPro" id="IPR043128">
    <property type="entry name" value="Rev_trsase/Diguanyl_cyclase"/>
</dbReference>
<keyword evidence="2" id="KW-0227">DNA damage</keyword>
<dbReference type="PROSITE" id="PS50173">
    <property type="entry name" value="UMUC"/>
    <property type="match status" value="1"/>
</dbReference>
<sequence length="386" mass="41049">MAVCCCLVPDLELALHPALRGGPVIVSPAGEPVQACSPEARSAGVLPGQTPAQAEALCPAATFVKPQPEATARLANRLASALYDLAPVVQVRQDGRVWLGLDGVPKLGQAIAETRRRLEAVTGWNPRLGLAPGPFSAALAAAGAAPGRVLRVENAAAFLAPLPIRELDLESEQFERLELLGLRTLGQLAAIGPCRLESQLGKAGRTAVLLARGEEPLPLKPWRPAGVMSAHRQLEPPVEDREALLFIARTLAADLAQELGWRGAGAKRLRLRVNLDGIAEPLLRESLVRHPLSSAAELFGLAGAWIRELQLTGPEGAVELALEVPELEGAGRRQLRLWLGGDRSAEEVEAALERLQERYGAEMTLSVQPALPASPLVAQRFSLVAK</sequence>
<dbReference type="Gene3D" id="3.30.70.270">
    <property type="match status" value="1"/>
</dbReference>
<dbReference type="EMBL" id="JAEKNQ010000040">
    <property type="protein sequence ID" value="MBJ7603640.1"/>
    <property type="molecule type" value="Genomic_DNA"/>
</dbReference>
<dbReference type="SUPFAM" id="SSF56672">
    <property type="entry name" value="DNA/RNA polymerases"/>
    <property type="match status" value="1"/>
</dbReference>
<organism evidence="4 5">
    <name type="scientific">Candidatus Dormiibacter inghamiae</name>
    <dbReference type="NCBI Taxonomy" id="3127013"/>
    <lineage>
        <taxon>Bacteria</taxon>
        <taxon>Bacillati</taxon>
        <taxon>Candidatus Dormiibacterota</taxon>
        <taxon>Candidatus Dormibacteria</taxon>
        <taxon>Candidatus Dormibacterales</taxon>
        <taxon>Candidatus Dormibacteraceae</taxon>
        <taxon>Candidatus Dormiibacter</taxon>
    </lineage>
</organism>
<evidence type="ECO:0000259" key="3">
    <source>
        <dbReference type="PROSITE" id="PS50173"/>
    </source>
</evidence>
<dbReference type="PANTHER" id="PTHR35369">
    <property type="entry name" value="BLR3025 PROTEIN-RELATED"/>
    <property type="match status" value="1"/>
</dbReference>